<gene>
    <name evidence="3" type="ORF">E4K65_10230</name>
</gene>
<dbReference type="PANTHER" id="PTHR48207">
    <property type="entry name" value="SUCCINATE--HYDROXYMETHYLGLUTARATE COA-TRANSFERASE"/>
    <property type="match status" value="1"/>
</dbReference>
<dbReference type="Gene3D" id="3.30.1540.10">
    <property type="entry name" value="formyl-coa transferase, domain 3"/>
    <property type="match status" value="1"/>
</dbReference>
<dbReference type="InterPro" id="IPR044855">
    <property type="entry name" value="CoA-Trfase_III_dom3_sf"/>
</dbReference>
<keyword evidence="4" id="KW-1185">Reference proteome</keyword>
<protein>
    <submittedName>
        <fullName evidence="3">CoA transferase</fullName>
    </submittedName>
</protein>
<name>A0A4Y9M2L2_9BRAD</name>
<dbReference type="InterPro" id="IPR023606">
    <property type="entry name" value="CoA-Trfase_III_dom_1_sf"/>
</dbReference>
<dbReference type="AlphaFoldDB" id="A0A4Y9M2L2"/>
<comment type="caution">
    <text evidence="3">The sequence shown here is derived from an EMBL/GenBank/DDBJ whole genome shotgun (WGS) entry which is preliminary data.</text>
</comment>
<feature type="region of interest" description="Disordered" evidence="2">
    <location>
        <begin position="407"/>
        <end position="430"/>
    </location>
</feature>
<evidence type="ECO:0000313" key="4">
    <source>
        <dbReference type="Proteomes" id="UP000297966"/>
    </source>
</evidence>
<organism evidence="3 4">
    <name type="scientific">Bradyrhizobium niftali</name>
    <dbReference type="NCBI Taxonomy" id="2560055"/>
    <lineage>
        <taxon>Bacteria</taxon>
        <taxon>Pseudomonadati</taxon>
        <taxon>Pseudomonadota</taxon>
        <taxon>Alphaproteobacteria</taxon>
        <taxon>Hyphomicrobiales</taxon>
        <taxon>Nitrobacteraceae</taxon>
        <taxon>Bradyrhizobium</taxon>
    </lineage>
</organism>
<dbReference type="RefSeq" id="WP_135174035.1">
    <property type="nucleotide sequence ID" value="NZ_SPQT01000003.1"/>
</dbReference>
<evidence type="ECO:0000313" key="3">
    <source>
        <dbReference type="EMBL" id="TFV49273.1"/>
    </source>
</evidence>
<dbReference type="EMBL" id="SPQT01000003">
    <property type="protein sequence ID" value="TFV49273.1"/>
    <property type="molecule type" value="Genomic_DNA"/>
</dbReference>
<dbReference type="SUPFAM" id="SSF89796">
    <property type="entry name" value="CoA-transferase family III (CaiB/BaiF)"/>
    <property type="match status" value="1"/>
</dbReference>
<sequence length="430" mass="46727">MTNRTPLAGIKVVDFSRVLAGPHCTRALSDLGADVIKIEPPRGDISRYALPGDETASMSYYYIQQNVGKRNISIDLNFPEGREVVRKMCDSADIIVENFRAGTLKFFGLDYESVAARNPKVIYASISGYGQGSALSHRSAYAPTVHAESGFVGGMIDHLGEDLTVKRHDAYSHADIYTGLEAIIGILAALHHRDQTGEGQYVDIAMAATMLAVNERVHADLSDVDLGAEPAALGPADSPFFKTSYGDVITIATSVVSSLTFPNYIAAMRRPDLASDPRFATPAARRKNLNALYQIIQQWILSFATAGELDAQLDEVKLAFGVVRSVKDFAGSDWVKWWGAIEEVTDRRGKAVRIPGKPWHFSKTPLAAAREAAFRGEHNIEVMKEYGYSDQEIAALTNSGVLLTNIPPRPSPSIEASAPPDSDDVLKQAS</sequence>
<reference evidence="3 4" key="1">
    <citation type="submission" date="2019-03" db="EMBL/GenBank/DDBJ databases">
        <title>Bradyrhizobium diversity isolated from nodules of Chamaecrista fasciculata.</title>
        <authorList>
            <person name="Klepa M.S."/>
            <person name="Urquiaga M.O."/>
            <person name="Hungria M."/>
            <person name="Delamuta J.R."/>
        </authorList>
    </citation>
    <scope>NUCLEOTIDE SEQUENCE [LARGE SCALE GENOMIC DNA]</scope>
    <source>
        <strain evidence="3 4">CNPSo 3448</strain>
    </source>
</reference>
<dbReference type="InterPro" id="IPR050483">
    <property type="entry name" value="CoA-transferase_III_domain"/>
</dbReference>
<evidence type="ECO:0000256" key="2">
    <source>
        <dbReference type="SAM" id="MobiDB-lite"/>
    </source>
</evidence>
<proteinExistence type="predicted"/>
<dbReference type="InterPro" id="IPR003673">
    <property type="entry name" value="CoA-Trfase_fam_III"/>
</dbReference>
<dbReference type="Gene3D" id="3.40.50.10540">
    <property type="entry name" value="Crotonobetainyl-coa:carnitine coa-transferase, domain 1"/>
    <property type="match status" value="1"/>
</dbReference>
<dbReference type="PANTHER" id="PTHR48207:SF3">
    <property type="entry name" value="SUCCINATE--HYDROXYMETHYLGLUTARATE COA-TRANSFERASE"/>
    <property type="match status" value="1"/>
</dbReference>
<dbReference type="OrthoDB" id="9781472at2"/>
<keyword evidence="1 3" id="KW-0808">Transferase</keyword>
<evidence type="ECO:0000256" key="1">
    <source>
        <dbReference type="ARBA" id="ARBA00022679"/>
    </source>
</evidence>
<dbReference type="Pfam" id="PF02515">
    <property type="entry name" value="CoA_transf_3"/>
    <property type="match status" value="1"/>
</dbReference>
<dbReference type="GO" id="GO:0008410">
    <property type="term" value="F:CoA-transferase activity"/>
    <property type="evidence" value="ECO:0007669"/>
    <property type="project" value="TreeGrafter"/>
</dbReference>
<accession>A0A4Y9M2L2</accession>
<dbReference type="Proteomes" id="UP000297966">
    <property type="component" value="Unassembled WGS sequence"/>
</dbReference>